<evidence type="ECO:0000256" key="2">
    <source>
        <dbReference type="ARBA" id="ARBA00022553"/>
    </source>
</evidence>
<dbReference type="InterPro" id="IPR042099">
    <property type="entry name" value="ANL_N_sf"/>
</dbReference>
<dbReference type="InParanoid" id="W2SA62"/>
<sequence>MGSLGATRHCGRRLLHTTVDELAQTEPLRPWASVPLDDDDLAKGYEDITYSVLANAVNRLAWFIESSLGPANNFETFAYIGCPDLRYQMMSLAAAKTQYKALFSSHMHSPPAHLSLMENTKTLALFTAKGVVVDDILRGRPMPHFIIPDLDDMLESPPIKPYPYSKTFEEAAQDPYLILHSSGTTGMPKPIEYNHASVAALDARGNLSSVDQETKQLRRFLEHPGPSRFLVPFLHFHGICTVVMAVATVFGSATYIPGFRRRLTTKDDIFKVLDHARVDDAFLSPAMIEDIVTAPQAAAYLSKIRLLLYGGAPLHSAAALFASQHTNLQSQWGITETGKAIDYATSPTDHDYCAFDMATSGLRMQPVPGTPNLHHMFIDRTPTSHPYALIFHRDPTLTSFDTGDLWTPHPDPTKAAFTWRYAGRTDDLITYAEGSNLQPTHYELQHAEHPLVRAALLSGTGHRQPCLLLELNDPTPLASPTDTDAVLSQLWSESISPINAVAPRNGKVDRSHVLLFGAPSDGGGDPAGMTFERNVKGTVARKATLRKFEAQIEACYARYGDRGADLTGRLREQE</sequence>
<dbReference type="Pfam" id="PF00501">
    <property type="entry name" value="AMP-binding"/>
    <property type="match status" value="1"/>
</dbReference>
<reference evidence="5 6" key="1">
    <citation type="submission" date="2013-03" db="EMBL/GenBank/DDBJ databases">
        <title>The Genome Sequence of Phialophora europaea CBS 101466.</title>
        <authorList>
            <consortium name="The Broad Institute Genomics Platform"/>
            <person name="Cuomo C."/>
            <person name="de Hoog S."/>
            <person name="Gorbushina A."/>
            <person name="Walker B."/>
            <person name="Young S.K."/>
            <person name="Zeng Q."/>
            <person name="Gargeya S."/>
            <person name="Fitzgerald M."/>
            <person name="Haas B."/>
            <person name="Abouelleil A."/>
            <person name="Allen A.W."/>
            <person name="Alvarado L."/>
            <person name="Arachchi H.M."/>
            <person name="Berlin A.M."/>
            <person name="Chapman S.B."/>
            <person name="Gainer-Dewar J."/>
            <person name="Goldberg J."/>
            <person name="Griggs A."/>
            <person name="Gujja S."/>
            <person name="Hansen M."/>
            <person name="Howarth C."/>
            <person name="Imamovic A."/>
            <person name="Ireland A."/>
            <person name="Larimer J."/>
            <person name="McCowan C."/>
            <person name="Murphy C."/>
            <person name="Pearson M."/>
            <person name="Poon T.W."/>
            <person name="Priest M."/>
            <person name="Roberts A."/>
            <person name="Saif S."/>
            <person name="Shea T."/>
            <person name="Sisk P."/>
            <person name="Sykes S."/>
            <person name="Wortman J."/>
            <person name="Nusbaum C."/>
            <person name="Birren B."/>
        </authorList>
    </citation>
    <scope>NUCLEOTIDE SEQUENCE [LARGE SCALE GENOMIC DNA]</scope>
    <source>
        <strain evidence="5 6">CBS 101466</strain>
    </source>
</reference>
<dbReference type="HOGENOM" id="CLU_002220_3_1_1"/>
<name>W2SA62_CYPE1</name>
<protein>
    <recommendedName>
        <fullName evidence="4">AMP-dependent synthetase/ligase domain-containing protein</fullName>
    </recommendedName>
</protein>
<keyword evidence="1" id="KW-0596">Phosphopantetheine</keyword>
<evidence type="ECO:0000256" key="3">
    <source>
        <dbReference type="SAM" id="Phobius"/>
    </source>
</evidence>
<gene>
    <name evidence="5" type="ORF">HMPREF1541_09453</name>
</gene>
<evidence type="ECO:0000256" key="1">
    <source>
        <dbReference type="ARBA" id="ARBA00022450"/>
    </source>
</evidence>
<dbReference type="PROSITE" id="PS00455">
    <property type="entry name" value="AMP_BINDING"/>
    <property type="match status" value="1"/>
</dbReference>
<organism evidence="5 6">
    <name type="scientific">Cyphellophora europaea (strain CBS 101466)</name>
    <name type="common">Phialophora europaea</name>
    <dbReference type="NCBI Taxonomy" id="1220924"/>
    <lineage>
        <taxon>Eukaryota</taxon>
        <taxon>Fungi</taxon>
        <taxon>Dikarya</taxon>
        <taxon>Ascomycota</taxon>
        <taxon>Pezizomycotina</taxon>
        <taxon>Eurotiomycetes</taxon>
        <taxon>Chaetothyriomycetidae</taxon>
        <taxon>Chaetothyriales</taxon>
        <taxon>Cyphellophoraceae</taxon>
        <taxon>Cyphellophora</taxon>
    </lineage>
</organism>
<dbReference type="InterPro" id="IPR000873">
    <property type="entry name" value="AMP-dep_synth/lig_dom"/>
</dbReference>
<feature type="domain" description="AMP-dependent synthetase/ligase" evidence="4">
    <location>
        <begin position="41"/>
        <end position="347"/>
    </location>
</feature>
<dbReference type="PANTHER" id="PTHR43439">
    <property type="entry name" value="PHENYLACETATE-COENZYME A LIGASE"/>
    <property type="match status" value="1"/>
</dbReference>
<dbReference type="SUPFAM" id="SSF56801">
    <property type="entry name" value="Acetyl-CoA synthetase-like"/>
    <property type="match status" value="1"/>
</dbReference>
<dbReference type="eggNOG" id="ENOG502RVGI">
    <property type="taxonomic scope" value="Eukaryota"/>
</dbReference>
<accession>W2SA62</accession>
<keyword evidence="3" id="KW-0812">Transmembrane</keyword>
<dbReference type="GeneID" id="19976792"/>
<dbReference type="OrthoDB" id="429813at2759"/>
<dbReference type="Proteomes" id="UP000030752">
    <property type="component" value="Unassembled WGS sequence"/>
</dbReference>
<evidence type="ECO:0000259" key="4">
    <source>
        <dbReference type="Pfam" id="PF00501"/>
    </source>
</evidence>
<keyword evidence="3" id="KW-0472">Membrane</keyword>
<keyword evidence="6" id="KW-1185">Reference proteome</keyword>
<proteinExistence type="predicted"/>
<dbReference type="Gene3D" id="3.40.50.12780">
    <property type="entry name" value="N-terminal domain of ligase-like"/>
    <property type="match status" value="1"/>
</dbReference>
<evidence type="ECO:0000313" key="5">
    <source>
        <dbReference type="EMBL" id="ETN45621.1"/>
    </source>
</evidence>
<dbReference type="Pfam" id="PF23562">
    <property type="entry name" value="AMP-binding_C_3"/>
    <property type="match status" value="1"/>
</dbReference>
<dbReference type="AlphaFoldDB" id="W2SA62"/>
<keyword evidence="2" id="KW-0597">Phosphoprotein</keyword>
<dbReference type="STRING" id="1220924.W2SA62"/>
<dbReference type="EMBL" id="KB822712">
    <property type="protein sequence ID" value="ETN45621.1"/>
    <property type="molecule type" value="Genomic_DNA"/>
</dbReference>
<dbReference type="InterPro" id="IPR051414">
    <property type="entry name" value="Adenylate-forming_Reductase"/>
</dbReference>
<feature type="transmembrane region" description="Helical" evidence="3">
    <location>
        <begin position="234"/>
        <end position="256"/>
    </location>
</feature>
<dbReference type="PANTHER" id="PTHR43439:SF2">
    <property type="entry name" value="ENZYME, PUTATIVE (JCVI)-RELATED"/>
    <property type="match status" value="1"/>
</dbReference>
<dbReference type="RefSeq" id="XP_008712349.1">
    <property type="nucleotide sequence ID" value="XM_008714127.1"/>
</dbReference>
<evidence type="ECO:0000313" key="6">
    <source>
        <dbReference type="Proteomes" id="UP000030752"/>
    </source>
</evidence>
<keyword evidence="3" id="KW-1133">Transmembrane helix</keyword>
<dbReference type="VEuPathDB" id="FungiDB:HMPREF1541_09453"/>
<dbReference type="InterPro" id="IPR020845">
    <property type="entry name" value="AMP-binding_CS"/>
</dbReference>